<dbReference type="Pfam" id="PF00239">
    <property type="entry name" value="Resolvase"/>
    <property type="match status" value="1"/>
</dbReference>
<evidence type="ECO:0000313" key="4">
    <source>
        <dbReference type="EMBL" id="SKA79206.1"/>
    </source>
</evidence>
<name>A0A1T4WPF3_9FIRM</name>
<dbReference type="SUPFAM" id="SSF53041">
    <property type="entry name" value="Resolvase-like"/>
    <property type="match status" value="1"/>
</dbReference>
<protein>
    <submittedName>
        <fullName evidence="4">Site-specific DNA recombinase</fullName>
    </submittedName>
</protein>
<dbReference type="Gene3D" id="3.90.1750.20">
    <property type="entry name" value="Putative Large Serine Recombinase, Chain B, Domain 2"/>
    <property type="match status" value="1"/>
</dbReference>
<sequence>MLQVQVIQPIQQQPKRLRVAAYARVSTKSNEQLHSMSVQTEYYEDLIQKNPNWEFVGVYADEGISGTSIKHRAELNRLMEDCRAGMIDRILVKSASRMARNTVDLLTLVRELKSIGVTVQFEKEQFDTDSATGEMMLSMMCAIAQEESLSISKNMKWGIRKKMQAGTYVNCATPFGYRQQDHQLVLEKDEAAVVRLVFEKYLSGVGIAEIARYLNENHPKEGGWWYTSAVRFMLHNEAYKGDTLHQKHCTTDTLPFMAYHNEGQFPKYCAYKSHVAIVSDEDFDKVQQLLKTKQMSVPNAAPRVFTKKIYCAECGTVFAQASRANGAVAWGCRKHLNKSSLCPVKSVYETELCRAFLYMYNKLQANRARIFRPMVDSLLQLKSQQEHQNTARESIYAEIQRLAKQNHNLERIHAQGYIEDTQYIERKTLMEQQLDEKRVQLSRTSISRNVEQTLKSTRQIEKILDSGPPVTYFDEHTFTEMVKKVSVSNTAIEFELINGMKLSEERTEK</sequence>
<dbReference type="InterPro" id="IPR025827">
    <property type="entry name" value="Zn_ribbon_recom_dom"/>
</dbReference>
<dbReference type="InterPro" id="IPR011109">
    <property type="entry name" value="DNA_bind_recombinase_dom"/>
</dbReference>
<gene>
    <name evidence="4" type="ORF">SAMN02745178_00914</name>
</gene>
<organism evidence="4 5">
    <name type="scientific">Gemmiger formicilis</name>
    <dbReference type="NCBI Taxonomy" id="745368"/>
    <lineage>
        <taxon>Bacteria</taxon>
        <taxon>Bacillati</taxon>
        <taxon>Bacillota</taxon>
        <taxon>Clostridia</taxon>
        <taxon>Eubacteriales</taxon>
        <taxon>Gemmiger</taxon>
    </lineage>
</organism>
<dbReference type="PROSITE" id="PS51736">
    <property type="entry name" value="RECOMBINASES_3"/>
    <property type="match status" value="1"/>
</dbReference>
<dbReference type="OrthoDB" id="1839742at2"/>
<comment type="similarity">
    <text evidence="1">Belongs to the site-specific recombinase resolvase family.</text>
</comment>
<accession>A0A1T4WPF3</accession>
<dbReference type="GO" id="GO:0003677">
    <property type="term" value="F:DNA binding"/>
    <property type="evidence" value="ECO:0007669"/>
    <property type="project" value="InterPro"/>
</dbReference>
<dbReference type="EMBL" id="FUYF01000003">
    <property type="protein sequence ID" value="SKA79206.1"/>
    <property type="molecule type" value="Genomic_DNA"/>
</dbReference>
<dbReference type="PANTHER" id="PTHR30461:SF26">
    <property type="entry name" value="RESOLVASE HOMOLOG YNEB"/>
    <property type="match status" value="1"/>
</dbReference>
<evidence type="ECO:0000259" key="2">
    <source>
        <dbReference type="PROSITE" id="PS51736"/>
    </source>
</evidence>
<dbReference type="InterPro" id="IPR006119">
    <property type="entry name" value="Resolv_N"/>
</dbReference>
<dbReference type="Proteomes" id="UP000190286">
    <property type="component" value="Unassembled WGS sequence"/>
</dbReference>
<dbReference type="InterPro" id="IPR038109">
    <property type="entry name" value="DNA_bind_recomb_sf"/>
</dbReference>
<dbReference type="Pfam" id="PF07508">
    <property type="entry name" value="Recombinase"/>
    <property type="match status" value="1"/>
</dbReference>
<dbReference type="Pfam" id="PF13408">
    <property type="entry name" value="Zn_ribbon_recom"/>
    <property type="match status" value="1"/>
</dbReference>
<dbReference type="GO" id="GO:0000150">
    <property type="term" value="F:DNA strand exchange activity"/>
    <property type="evidence" value="ECO:0007669"/>
    <property type="project" value="InterPro"/>
</dbReference>
<dbReference type="GeneID" id="93337396"/>
<dbReference type="AlphaFoldDB" id="A0A1T4WPF3"/>
<feature type="domain" description="Resolvase/invertase-type recombinase catalytic" evidence="2">
    <location>
        <begin position="18"/>
        <end position="166"/>
    </location>
</feature>
<feature type="domain" description="Recombinase" evidence="3">
    <location>
        <begin position="174"/>
        <end position="296"/>
    </location>
</feature>
<proteinExistence type="inferred from homology"/>
<dbReference type="InterPro" id="IPR036162">
    <property type="entry name" value="Resolvase-like_N_sf"/>
</dbReference>
<dbReference type="STRING" id="745368.SAMN02745178_00914"/>
<dbReference type="CDD" id="cd00338">
    <property type="entry name" value="Ser_Recombinase"/>
    <property type="match status" value="1"/>
</dbReference>
<dbReference type="PANTHER" id="PTHR30461">
    <property type="entry name" value="DNA-INVERTASE FROM LAMBDOID PROPHAGE"/>
    <property type="match status" value="1"/>
</dbReference>
<keyword evidence="5" id="KW-1185">Reference proteome</keyword>
<dbReference type="Gene3D" id="3.40.50.1390">
    <property type="entry name" value="Resolvase, N-terminal catalytic domain"/>
    <property type="match status" value="1"/>
</dbReference>
<evidence type="ECO:0000256" key="1">
    <source>
        <dbReference type="ARBA" id="ARBA00009913"/>
    </source>
</evidence>
<dbReference type="RefSeq" id="WP_078783910.1">
    <property type="nucleotide sequence ID" value="NZ_FUYF01000003.1"/>
</dbReference>
<reference evidence="4 5" key="1">
    <citation type="submission" date="2017-02" db="EMBL/GenBank/DDBJ databases">
        <authorList>
            <person name="Peterson S.W."/>
        </authorList>
    </citation>
    <scope>NUCLEOTIDE SEQUENCE [LARGE SCALE GENOMIC DNA]</scope>
    <source>
        <strain evidence="4 5">ATCC 27749</strain>
    </source>
</reference>
<dbReference type="InterPro" id="IPR050639">
    <property type="entry name" value="SSR_resolvase"/>
</dbReference>
<dbReference type="PROSITE" id="PS51737">
    <property type="entry name" value="RECOMBINASE_DNA_BIND"/>
    <property type="match status" value="1"/>
</dbReference>
<dbReference type="SMART" id="SM00857">
    <property type="entry name" value="Resolvase"/>
    <property type="match status" value="1"/>
</dbReference>
<evidence type="ECO:0000313" key="5">
    <source>
        <dbReference type="Proteomes" id="UP000190286"/>
    </source>
</evidence>
<evidence type="ECO:0000259" key="3">
    <source>
        <dbReference type="PROSITE" id="PS51737"/>
    </source>
</evidence>